<gene>
    <name evidence="2" type="ORF">BACCIP111883_00666</name>
</gene>
<dbReference type="InterPro" id="IPR007163">
    <property type="entry name" value="VCA0040-like"/>
</dbReference>
<accession>A0ABM8YJ29</accession>
<evidence type="ECO:0000256" key="1">
    <source>
        <dbReference type="SAM" id="Phobius"/>
    </source>
</evidence>
<feature type="transmembrane region" description="Helical" evidence="1">
    <location>
        <begin position="54"/>
        <end position="77"/>
    </location>
</feature>
<dbReference type="Pfam" id="PF04018">
    <property type="entry name" value="VCA0040-like"/>
    <property type="match status" value="1"/>
</dbReference>
<reference evidence="2 3" key="1">
    <citation type="submission" date="2021-10" db="EMBL/GenBank/DDBJ databases">
        <authorList>
            <person name="Criscuolo A."/>
        </authorList>
    </citation>
    <scope>NUCLEOTIDE SEQUENCE [LARGE SCALE GENOMIC DNA]</scope>
    <source>
        <strain evidence="3">CIP 111883</strain>
    </source>
</reference>
<feature type="transmembrane region" description="Helical" evidence="1">
    <location>
        <begin position="6"/>
        <end position="33"/>
    </location>
</feature>
<dbReference type="EMBL" id="CAKJTJ010000002">
    <property type="protein sequence ID" value="CAG9619898.1"/>
    <property type="molecule type" value="Genomic_DNA"/>
</dbReference>
<protein>
    <recommendedName>
        <fullName evidence="4">DUF368 domain-containing protein</fullName>
    </recommendedName>
</protein>
<keyword evidence="1" id="KW-1133">Transmembrane helix</keyword>
<proteinExistence type="predicted"/>
<keyword evidence="1" id="KW-0812">Transmembrane</keyword>
<evidence type="ECO:0000313" key="3">
    <source>
        <dbReference type="Proteomes" id="UP000789833"/>
    </source>
</evidence>
<evidence type="ECO:0008006" key="4">
    <source>
        <dbReference type="Google" id="ProtNLM"/>
    </source>
</evidence>
<feature type="transmembrane region" description="Helical" evidence="1">
    <location>
        <begin position="112"/>
        <end position="131"/>
    </location>
</feature>
<feature type="transmembrane region" description="Helical" evidence="1">
    <location>
        <begin position="217"/>
        <end position="238"/>
    </location>
</feature>
<feature type="transmembrane region" description="Helical" evidence="1">
    <location>
        <begin position="83"/>
        <end position="100"/>
    </location>
</feature>
<feature type="transmembrane region" description="Helical" evidence="1">
    <location>
        <begin position="244"/>
        <end position="265"/>
    </location>
</feature>
<feature type="transmembrane region" description="Helical" evidence="1">
    <location>
        <begin position="187"/>
        <end position="205"/>
    </location>
</feature>
<keyword evidence="3" id="KW-1185">Reference proteome</keyword>
<sequence>MEWKNIYRGILIGMCDVVPGISGGTVAFILGIYERLINAISGFFSKDWYKHLTFLLPLGMGMGIAIISFSHVIEFLLRTYPEPTQFLFLGLVVGVLPLLVKESNIKETFKARHYTLLVVSLLLLASMAFLQESTRPIIVALDMNTAIILFFAGALASTSMLLPGISGSMVLLILGFYTTAITAIKDFNFPIIIVIGLGVAVGFILSSKMIKYILVKYPVMTYAAIIGLVTGSTAIIYNGFAESFLGNVMCVISFIFGLIIVQFIANTNNRLVQKSRA</sequence>
<keyword evidence="1" id="KW-0472">Membrane</keyword>
<feature type="transmembrane region" description="Helical" evidence="1">
    <location>
        <begin position="161"/>
        <end position="181"/>
    </location>
</feature>
<dbReference type="Proteomes" id="UP000789833">
    <property type="component" value="Unassembled WGS sequence"/>
</dbReference>
<comment type="caution">
    <text evidence="2">The sequence shown here is derived from an EMBL/GenBank/DDBJ whole genome shotgun (WGS) entry which is preliminary data.</text>
</comment>
<organism evidence="2 3">
    <name type="scientific">Sutcliffiella rhizosphaerae</name>
    <dbReference type="NCBI Taxonomy" id="2880967"/>
    <lineage>
        <taxon>Bacteria</taxon>
        <taxon>Bacillati</taxon>
        <taxon>Bacillota</taxon>
        <taxon>Bacilli</taxon>
        <taxon>Bacillales</taxon>
        <taxon>Bacillaceae</taxon>
        <taxon>Sutcliffiella</taxon>
    </lineage>
</organism>
<evidence type="ECO:0000313" key="2">
    <source>
        <dbReference type="EMBL" id="CAG9619898.1"/>
    </source>
</evidence>
<feature type="transmembrane region" description="Helical" evidence="1">
    <location>
        <begin position="137"/>
        <end position="156"/>
    </location>
</feature>
<name>A0ABM8YJ29_9BACI</name>
<dbReference type="PANTHER" id="PTHR37308">
    <property type="entry name" value="INTEGRAL MEMBRANE PROTEIN"/>
    <property type="match status" value="1"/>
</dbReference>
<dbReference type="RefSeq" id="WP_230499823.1">
    <property type="nucleotide sequence ID" value="NZ_CAKJTJ010000002.1"/>
</dbReference>
<dbReference type="PANTHER" id="PTHR37308:SF1">
    <property type="entry name" value="POLYPRENYL-PHOSPHATE TRANSPORTER"/>
    <property type="match status" value="1"/>
</dbReference>